<dbReference type="GO" id="GO:0015740">
    <property type="term" value="P:C4-dicarboxylate transport"/>
    <property type="evidence" value="ECO:0007669"/>
    <property type="project" value="TreeGrafter"/>
</dbReference>
<evidence type="ECO:0000313" key="11">
    <source>
        <dbReference type="EMBL" id="MDM1697158.1"/>
    </source>
</evidence>
<evidence type="ECO:0000256" key="7">
    <source>
        <dbReference type="ARBA" id="ARBA00023136"/>
    </source>
</evidence>
<keyword evidence="4 9" id="KW-0997">Cell inner membrane</keyword>
<reference evidence="11" key="2">
    <citation type="journal article" date="2022" name="Sci. Total Environ.">
        <title>Prevalence, transmission, and molecular epidemiology of tet(X)-positive bacteria among humans, animals, and environmental niches in China: An epidemiological, and genomic-based study.</title>
        <authorList>
            <person name="Dong N."/>
            <person name="Zeng Y."/>
            <person name="Cai C."/>
            <person name="Sun C."/>
            <person name="Lu J."/>
            <person name="Liu C."/>
            <person name="Zhou H."/>
            <person name="Sun Q."/>
            <person name="Shu L."/>
            <person name="Wang H."/>
            <person name="Wang Y."/>
            <person name="Wang S."/>
            <person name="Wu C."/>
            <person name="Chan E.W."/>
            <person name="Chen G."/>
            <person name="Shen Z."/>
            <person name="Chen S."/>
            <person name="Zhang R."/>
        </authorList>
    </citation>
    <scope>NUCLEOTIDE SEQUENCE</scope>
    <source>
        <strain evidence="11">DF46-2-2</strain>
    </source>
</reference>
<organism evidence="11 12">
    <name type="scientific">Thiopseudomonas alkaliphila</name>
    <dbReference type="NCBI Taxonomy" id="1697053"/>
    <lineage>
        <taxon>Bacteria</taxon>
        <taxon>Pseudomonadati</taxon>
        <taxon>Pseudomonadota</taxon>
        <taxon>Gammaproteobacteria</taxon>
        <taxon>Pseudomonadales</taxon>
        <taxon>Pseudomonadaceae</taxon>
        <taxon>Thiopseudomonas</taxon>
    </lineage>
</organism>
<evidence type="ECO:0000256" key="3">
    <source>
        <dbReference type="ARBA" id="ARBA00022475"/>
    </source>
</evidence>
<feature type="domain" description="Tripartite ATP-independent periplasmic transporters DctQ component" evidence="10">
    <location>
        <begin position="20"/>
        <end position="151"/>
    </location>
</feature>
<keyword evidence="3" id="KW-1003">Cell membrane</keyword>
<proteinExistence type="inferred from homology"/>
<evidence type="ECO:0000256" key="8">
    <source>
        <dbReference type="ARBA" id="ARBA00038436"/>
    </source>
</evidence>
<dbReference type="InterPro" id="IPR007387">
    <property type="entry name" value="TRAP_DctQ"/>
</dbReference>
<comment type="function">
    <text evidence="9">Part of the tripartite ATP-independent periplasmic (TRAP) transport system.</text>
</comment>
<feature type="transmembrane region" description="Helical" evidence="9">
    <location>
        <begin position="82"/>
        <end position="102"/>
    </location>
</feature>
<evidence type="ECO:0000256" key="1">
    <source>
        <dbReference type="ARBA" id="ARBA00004429"/>
    </source>
</evidence>
<evidence type="ECO:0000256" key="4">
    <source>
        <dbReference type="ARBA" id="ARBA00022519"/>
    </source>
</evidence>
<feature type="transmembrane region" description="Helical" evidence="9">
    <location>
        <begin position="12"/>
        <end position="32"/>
    </location>
</feature>
<evidence type="ECO:0000256" key="2">
    <source>
        <dbReference type="ARBA" id="ARBA00022448"/>
    </source>
</evidence>
<evidence type="ECO:0000313" key="12">
    <source>
        <dbReference type="Proteomes" id="UP001173465"/>
    </source>
</evidence>
<dbReference type="PANTHER" id="PTHR35011">
    <property type="entry name" value="2,3-DIKETO-L-GULONATE TRAP TRANSPORTER SMALL PERMEASE PROTEIN YIAM"/>
    <property type="match status" value="1"/>
</dbReference>
<dbReference type="InterPro" id="IPR055348">
    <property type="entry name" value="DctQ"/>
</dbReference>
<dbReference type="RefSeq" id="WP_053108224.1">
    <property type="nucleotide sequence ID" value="NZ_CP012359.1"/>
</dbReference>
<dbReference type="GO" id="GO:0022857">
    <property type="term" value="F:transmembrane transporter activity"/>
    <property type="evidence" value="ECO:0007669"/>
    <property type="project" value="UniProtKB-UniRule"/>
</dbReference>
<comment type="similarity">
    <text evidence="8 9">Belongs to the TRAP transporter small permease family.</text>
</comment>
<dbReference type="Pfam" id="PF04290">
    <property type="entry name" value="DctQ"/>
    <property type="match status" value="1"/>
</dbReference>
<sequence>MSKPKARFESWLGVAALAGICLISLGNVIVRYTTNASFAFTEEFSVVFMVILAFAGAAVAARSNEHIRITLLEEKLSPRLRPMLYVAQWLGGLVVLGLIIWYGGVLTYEEYEWESTSAGLGYPTWIYQIWLPLLSLFIVWRSTQNLVERIRDNRLTPASTTEEESA</sequence>
<feature type="transmembrane region" description="Helical" evidence="9">
    <location>
        <begin position="122"/>
        <end position="140"/>
    </location>
</feature>
<comment type="subcellular location">
    <subcellularLocation>
        <location evidence="1 9">Cell inner membrane</location>
        <topology evidence="1 9">Multi-pass membrane protein</topology>
    </subcellularLocation>
</comment>
<dbReference type="AlphaFoldDB" id="A0AAW7DVC3"/>
<keyword evidence="6 9" id="KW-1133">Transmembrane helix</keyword>
<keyword evidence="5 9" id="KW-0812">Transmembrane</keyword>
<keyword evidence="7 9" id="KW-0472">Membrane</keyword>
<gene>
    <name evidence="11" type="ORF">HX099_10885</name>
</gene>
<evidence type="ECO:0000256" key="5">
    <source>
        <dbReference type="ARBA" id="ARBA00022692"/>
    </source>
</evidence>
<evidence type="ECO:0000256" key="9">
    <source>
        <dbReference type="RuleBase" id="RU369079"/>
    </source>
</evidence>
<dbReference type="PANTHER" id="PTHR35011:SF2">
    <property type="entry name" value="2,3-DIKETO-L-GULONATE TRAP TRANSPORTER SMALL PERMEASE PROTEIN YIAM"/>
    <property type="match status" value="1"/>
</dbReference>
<evidence type="ECO:0000256" key="6">
    <source>
        <dbReference type="ARBA" id="ARBA00022989"/>
    </source>
</evidence>
<dbReference type="EMBL" id="JACANB010000009">
    <property type="protein sequence ID" value="MDM1697158.1"/>
    <property type="molecule type" value="Genomic_DNA"/>
</dbReference>
<comment type="caution">
    <text evidence="11">The sequence shown here is derived from an EMBL/GenBank/DDBJ whole genome shotgun (WGS) entry which is preliminary data.</text>
</comment>
<dbReference type="GO" id="GO:0005886">
    <property type="term" value="C:plasma membrane"/>
    <property type="evidence" value="ECO:0007669"/>
    <property type="project" value="UniProtKB-SubCell"/>
</dbReference>
<keyword evidence="2 9" id="KW-0813">Transport</keyword>
<comment type="subunit">
    <text evidence="9">The complex comprises the extracytoplasmic solute receptor protein and the two transmembrane proteins.</text>
</comment>
<name>A0AAW7DVC3_9GAMM</name>
<reference evidence="11" key="1">
    <citation type="submission" date="2020-06" db="EMBL/GenBank/DDBJ databases">
        <authorList>
            <person name="Dong N."/>
        </authorList>
    </citation>
    <scope>NUCLEOTIDE SEQUENCE</scope>
    <source>
        <strain evidence="11">DF46-2-2</strain>
    </source>
</reference>
<dbReference type="Proteomes" id="UP001173465">
    <property type="component" value="Unassembled WGS sequence"/>
</dbReference>
<accession>A0AAW7DVC3</accession>
<evidence type="ECO:0000259" key="10">
    <source>
        <dbReference type="Pfam" id="PF04290"/>
    </source>
</evidence>
<protein>
    <recommendedName>
        <fullName evidence="9">TRAP transporter small permease protein</fullName>
    </recommendedName>
</protein>
<feature type="transmembrane region" description="Helical" evidence="9">
    <location>
        <begin position="44"/>
        <end position="61"/>
    </location>
</feature>